<keyword evidence="2" id="KW-1185">Reference proteome</keyword>
<protein>
    <submittedName>
        <fullName evidence="1">Uncharacterized protein</fullName>
    </submittedName>
</protein>
<dbReference type="STRING" id="477245.TU94_29320"/>
<dbReference type="AlphaFoldDB" id="A0A0C5G4P0"/>
<proteinExistence type="predicted"/>
<dbReference type="KEGG" id="scw:TU94_29320"/>
<dbReference type="HOGENOM" id="CLU_2182397_0_0_11"/>
<dbReference type="RefSeq" id="WP_044386191.1">
    <property type="nucleotide sequence ID" value="NZ_CP010849.1"/>
</dbReference>
<evidence type="ECO:0000313" key="1">
    <source>
        <dbReference type="EMBL" id="AJP04938.1"/>
    </source>
</evidence>
<dbReference type="Proteomes" id="UP000032234">
    <property type="component" value="Chromosome"/>
</dbReference>
<organism evidence="1 2">
    <name type="scientific">Streptomyces cyaneogriseus subsp. noncyanogenus</name>
    <dbReference type="NCBI Taxonomy" id="477245"/>
    <lineage>
        <taxon>Bacteria</taxon>
        <taxon>Bacillati</taxon>
        <taxon>Actinomycetota</taxon>
        <taxon>Actinomycetes</taxon>
        <taxon>Kitasatosporales</taxon>
        <taxon>Streptomycetaceae</taxon>
        <taxon>Streptomyces</taxon>
    </lineage>
</organism>
<sequence>MDEEELQEIEELCSAATPGPWFVRILDDDSAMNLVAVSTTPGDDRARRWPEFDHGEIVAATLVQHPRYVDSGDERWDENAAFIAMAREAVPRLTAEIRRLRAALSDGAD</sequence>
<name>A0A0C5G4P0_9ACTN</name>
<accession>A0A0C5G4P0</accession>
<dbReference type="OrthoDB" id="7582652at2"/>
<dbReference type="EMBL" id="CP010849">
    <property type="protein sequence ID" value="AJP04938.1"/>
    <property type="molecule type" value="Genomic_DNA"/>
</dbReference>
<gene>
    <name evidence="1" type="ORF">TU94_29320</name>
</gene>
<dbReference type="PATRIC" id="fig|477245.3.peg.6235"/>
<reference evidence="1 2" key="1">
    <citation type="submission" date="2015-02" db="EMBL/GenBank/DDBJ databases">
        <title>Genome sequence of thermotolerant Streptomyces cyaneogriseus subsp. Noncyanogenus NMWT1, the producer of nematocidal antibiotics nemadectin.</title>
        <authorList>
            <person name="Wang H."/>
            <person name="Li C."/>
            <person name="Xiang W."/>
            <person name="Wang X."/>
        </authorList>
    </citation>
    <scope>NUCLEOTIDE SEQUENCE [LARGE SCALE GENOMIC DNA]</scope>
    <source>
        <strain evidence="1 2">NMWT 1</strain>
    </source>
</reference>
<evidence type="ECO:0000313" key="2">
    <source>
        <dbReference type="Proteomes" id="UP000032234"/>
    </source>
</evidence>